<proteinExistence type="predicted"/>
<dbReference type="PROSITE" id="PS50943">
    <property type="entry name" value="HTH_CROC1"/>
    <property type="match status" value="1"/>
</dbReference>
<organism evidence="3 4">
    <name type="scientific">Enhydrobacter aerosaccus</name>
    <dbReference type="NCBI Taxonomy" id="225324"/>
    <lineage>
        <taxon>Bacteria</taxon>
        <taxon>Pseudomonadati</taxon>
        <taxon>Pseudomonadota</taxon>
        <taxon>Alphaproteobacteria</taxon>
        <taxon>Hyphomicrobiales</taxon>
        <taxon>Enhydrobacter</taxon>
    </lineage>
</organism>
<dbReference type="AlphaFoldDB" id="A0A1T4SI75"/>
<dbReference type="SUPFAM" id="SSF47413">
    <property type="entry name" value="lambda repressor-like DNA-binding domains"/>
    <property type="match status" value="1"/>
</dbReference>
<keyword evidence="4" id="KW-1185">Reference proteome</keyword>
<dbReference type="EMBL" id="FUWJ01000008">
    <property type="protein sequence ID" value="SKA28020.1"/>
    <property type="molecule type" value="Genomic_DNA"/>
</dbReference>
<evidence type="ECO:0000259" key="2">
    <source>
        <dbReference type="PROSITE" id="PS50943"/>
    </source>
</evidence>
<dbReference type="RefSeq" id="WP_085936477.1">
    <property type="nucleotide sequence ID" value="NZ_FUWJ01000008.1"/>
</dbReference>
<dbReference type="PANTHER" id="PTHR46797">
    <property type="entry name" value="HTH-TYPE TRANSCRIPTIONAL REGULATOR"/>
    <property type="match status" value="1"/>
</dbReference>
<evidence type="ECO:0000313" key="4">
    <source>
        <dbReference type="Proteomes" id="UP000190092"/>
    </source>
</evidence>
<reference evidence="4" key="1">
    <citation type="submission" date="2017-02" db="EMBL/GenBank/DDBJ databases">
        <authorList>
            <person name="Varghese N."/>
            <person name="Submissions S."/>
        </authorList>
    </citation>
    <scope>NUCLEOTIDE SEQUENCE [LARGE SCALE GENOMIC DNA]</scope>
    <source>
        <strain evidence="4">ATCC 27094</strain>
    </source>
</reference>
<dbReference type="Gene3D" id="1.10.260.40">
    <property type="entry name" value="lambda repressor-like DNA-binding domains"/>
    <property type="match status" value="1"/>
</dbReference>
<dbReference type="GO" id="GO:0005829">
    <property type="term" value="C:cytosol"/>
    <property type="evidence" value="ECO:0007669"/>
    <property type="project" value="TreeGrafter"/>
</dbReference>
<dbReference type="GO" id="GO:0003700">
    <property type="term" value="F:DNA-binding transcription factor activity"/>
    <property type="evidence" value="ECO:0007669"/>
    <property type="project" value="TreeGrafter"/>
</dbReference>
<dbReference type="InterPro" id="IPR001387">
    <property type="entry name" value="Cro/C1-type_HTH"/>
</dbReference>
<dbReference type="PANTHER" id="PTHR46797:SF1">
    <property type="entry name" value="METHYLPHOSPHONATE SYNTHASE"/>
    <property type="match status" value="1"/>
</dbReference>
<dbReference type="CDD" id="cd00093">
    <property type="entry name" value="HTH_XRE"/>
    <property type="match status" value="1"/>
</dbReference>
<gene>
    <name evidence="3" type="ORF">SAMN02745126_04732</name>
</gene>
<dbReference type="OrthoDB" id="2986852at2"/>
<dbReference type="Pfam" id="PF01381">
    <property type="entry name" value="HTH_3"/>
    <property type="match status" value="1"/>
</dbReference>
<dbReference type="InterPro" id="IPR050807">
    <property type="entry name" value="TransReg_Diox_bact_type"/>
</dbReference>
<accession>A0A1T4SI75</accession>
<keyword evidence="1" id="KW-0238">DNA-binding</keyword>
<protein>
    <submittedName>
        <fullName evidence="3">Helix-turn-helix</fullName>
    </submittedName>
</protein>
<dbReference type="SMART" id="SM00530">
    <property type="entry name" value="HTH_XRE"/>
    <property type="match status" value="1"/>
</dbReference>
<dbReference type="GO" id="GO:0003677">
    <property type="term" value="F:DNA binding"/>
    <property type="evidence" value="ECO:0007669"/>
    <property type="project" value="UniProtKB-KW"/>
</dbReference>
<dbReference type="STRING" id="225324.SAMN02745126_04732"/>
<evidence type="ECO:0000256" key="1">
    <source>
        <dbReference type="ARBA" id="ARBA00023125"/>
    </source>
</evidence>
<sequence length="77" mass="8565">MDLKEIMAVNLRRVRHDKKITQEELAARAGLSARYIGAIERADASASVSVLGQIADALAIDPAELLRRPKRFDQAHR</sequence>
<evidence type="ECO:0000313" key="3">
    <source>
        <dbReference type="EMBL" id="SKA28020.1"/>
    </source>
</evidence>
<dbReference type="InterPro" id="IPR010982">
    <property type="entry name" value="Lambda_DNA-bd_dom_sf"/>
</dbReference>
<feature type="domain" description="HTH cro/C1-type" evidence="2">
    <location>
        <begin position="11"/>
        <end position="65"/>
    </location>
</feature>
<name>A0A1T4SI75_9HYPH</name>
<dbReference type="Proteomes" id="UP000190092">
    <property type="component" value="Unassembled WGS sequence"/>
</dbReference>